<proteinExistence type="predicted"/>
<protein>
    <recommendedName>
        <fullName evidence="3">Formin-like protein 18</fullName>
    </recommendedName>
</protein>
<dbReference type="PANTHER" id="PTHR31317">
    <property type="entry name" value="OS08G0163500 PROTEIN"/>
    <property type="match status" value="1"/>
</dbReference>
<accession>A0AAU9R8K6</accession>
<dbReference type="Pfam" id="PF06219">
    <property type="entry name" value="DUF1005"/>
    <property type="match status" value="1"/>
</dbReference>
<evidence type="ECO:0000313" key="1">
    <source>
        <dbReference type="EMBL" id="CAH2036304.1"/>
    </source>
</evidence>
<sequence>MDPCTFVRIIVGNLAVRFPASPPYSSSSISSSGPSVSDAASGNCYCKIKFKSFPRQMVAVPVLLPSEPESESESRCLSGDVSTASACFTLSKSQIEMCLKKPKRSVLSVEVYSHSAACGFVAGSGEKLIGRFEVSVDLKTAETRTCLAHNGWVELGTKPKKKNKPGSDSELHVTVRVEPDPRFVFQFDGEPECSPQVLQVQGNTKQAVFTCKFGFRNSVDRNLSPSLSSLLSSLTIGKEQALKERKGWSITIHDLSGSPVAMASMVTPFVPSPGSNRVTRSSPGAWLILRPDGYTMKPWGRLEAWREPGISDVLGYRFEFSQDGTAATAIPASSSISSKLGGSFVMDGTIATAATITAASLTLSDGSFDLSSGLSTGSSRTCSGSGSDFGFPLPQAQQSLGFVMSTTVDGVEKQSKPKVEVGVKHVTCLEDAAAHVALAAAIDLSLDACKLFSQKLRKELRQANCIGVV</sequence>
<dbReference type="InterPro" id="IPR010410">
    <property type="entry name" value="DUF1005"/>
</dbReference>
<dbReference type="AlphaFoldDB" id="A0AAU9R8K6"/>
<dbReference type="Proteomes" id="UP000836841">
    <property type="component" value="Chromosome 1"/>
</dbReference>
<dbReference type="PANTHER" id="PTHR31317:SF17">
    <property type="entry name" value="F2J10.8 PROTEIN"/>
    <property type="match status" value="1"/>
</dbReference>
<gene>
    <name evidence="1" type="ORF">TAV2_LOCUS2944</name>
</gene>
<reference evidence="1 2" key="1">
    <citation type="submission" date="2022-03" db="EMBL/GenBank/DDBJ databases">
        <authorList>
            <person name="Nunn A."/>
            <person name="Chopra R."/>
            <person name="Nunn A."/>
            <person name="Contreras Garrido A."/>
        </authorList>
    </citation>
    <scope>NUCLEOTIDE SEQUENCE [LARGE SCALE GENOMIC DNA]</scope>
</reference>
<keyword evidence="2" id="KW-1185">Reference proteome</keyword>
<evidence type="ECO:0008006" key="3">
    <source>
        <dbReference type="Google" id="ProtNLM"/>
    </source>
</evidence>
<name>A0AAU9R8K6_THLAR</name>
<evidence type="ECO:0000313" key="2">
    <source>
        <dbReference type="Proteomes" id="UP000836841"/>
    </source>
</evidence>
<organism evidence="1 2">
    <name type="scientific">Thlaspi arvense</name>
    <name type="common">Field penny-cress</name>
    <dbReference type="NCBI Taxonomy" id="13288"/>
    <lineage>
        <taxon>Eukaryota</taxon>
        <taxon>Viridiplantae</taxon>
        <taxon>Streptophyta</taxon>
        <taxon>Embryophyta</taxon>
        <taxon>Tracheophyta</taxon>
        <taxon>Spermatophyta</taxon>
        <taxon>Magnoliopsida</taxon>
        <taxon>eudicotyledons</taxon>
        <taxon>Gunneridae</taxon>
        <taxon>Pentapetalae</taxon>
        <taxon>rosids</taxon>
        <taxon>malvids</taxon>
        <taxon>Brassicales</taxon>
        <taxon>Brassicaceae</taxon>
        <taxon>Thlaspideae</taxon>
        <taxon>Thlaspi</taxon>
    </lineage>
</organism>
<dbReference type="EMBL" id="OU466857">
    <property type="protein sequence ID" value="CAH2036304.1"/>
    <property type="molecule type" value="Genomic_DNA"/>
</dbReference>